<organism evidence="15 16">
    <name type="scientific">Luteolibacter yonseiensis</name>
    <dbReference type="NCBI Taxonomy" id="1144680"/>
    <lineage>
        <taxon>Bacteria</taxon>
        <taxon>Pseudomonadati</taxon>
        <taxon>Verrucomicrobiota</taxon>
        <taxon>Verrucomicrobiia</taxon>
        <taxon>Verrucomicrobiales</taxon>
        <taxon>Verrucomicrobiaceae</taxon>
        <taxon>Luteolibacter</taxon>
    </lineage>
</organism>
<feature type="transmembrane region" description="Helical" evidence="9">
    <location>
        <begin position="760"/>
        <end position="786"/>
    </location>
</feature>
<proteinExistence type="inferred from homology"/>
<keyword evidence="2 9" id="KW-0813">Transport</keyword>
<dbReference type="InterPro" id="IPR055344">
    <property type="entry name" value="SecD_SecF_C_bact"/>
</dbReference>
<comment type="caution">
    <text evidence="9">Lacks conserved residue(s) required for the propagation of feature annotation.</text>
</comment>
<feature type="transmembrane region" description="Helical" evidence="9">
    <location>
        <begin position="449"/>
        <end position="473"/>
    </location>
</feature>
<keyword evidence="3 9" id="KW-1003">Cell membrane</keyword>
<evidence type="ECO:0000256" key="11">
    <source>
        <dbReference type="SAM" id="MobiDB-lite"/>
    </source>
</evidence>
<dbReference type="InterPro" id="IPR022645">
    <property type="entry name" value="SecD/SecF_bac"/>
</dbReference>
<feature type="domain" description="SecDF P1 head subdomain" evidence="14">
    <location>
        <begin position="203"/>
        <end position="298"/>
    </location>
</feature>
<evidence type="ECO:0000313" key="16">
    <source>
        <dbReference type="Proteomes" id="UP000600139"/>
    </source>
</evidence>
<dbReference type="InterPro" id="IPR054384">
    <property type="entry name" value="SecDF_P1_head"/>
</dbReference>
<evidence type="ECO:0000256" key="10">
    <source>
        <dbReference type="HAMAP-Rule" id="MF_01464"/>
    </source>
</evidence>
<keyword evidence="6 9" id="KW-1133">Transmembrane helix</keyword>
<dbReference type="EMBL" id="JAENIK010000009">
    <property type="protein sequence ID" value="MBK1815551.1"/>
    <property type="molecule type" value="Genomic_DNA"/>
</dbReference>
<dbReference type="InterPro" id="IPR048631">
    <property type="entry name" value="SecD_1st"/>
</dbReference>
<comment type="caution">
    <text evidence="15">The sequence shown here is derived from an EMBL/GenBank/DDBJ whole genome shotgun (WGS) entry which is preliminary data.</text>
</comment>
<feature type="transmembrane region" description="Helical" evidence="9">
    <location>
        <begin position="326"/>
        <end position="345"/>
    </location>
</feature>
<evidence type="ECO:0000259" key="12">
    <source>
        <dbReference type="Pfam" id="PF02355"/>
    </source>
</evidence>
<reference evidence="15" key="1">
    <citation type="submission" date="2021-01" db="EMBL/GenBank/DDBJ databases">
        <title>Modified the classification status of verrucomicrobia.</title>
        <authorList>
            <person name="Feng X."/>
        </authorList>
    </citation>
    <scope>NUCLEOTIDE SEQUENCE</scope>
    <source>
        <strain evidence="15">JCM 18052</strain>
    </source>
</reference>
<dbReference type="Gene3D" id="1.20.1640.10">
    <property type="entry name" value="Multidrug efflux transporter AcrB transmembrane domain"/>
    <property type="match status" value="2"/>
</dbReference>
<keyword evidence="16" id="KW-1185">Reference proteome</keyword>
<dbReference type="HAMAP" id="MF_01463_B">
    <property type="entry name" value="SecD_B"/>
    <property type="match status" value="1"/>
</dbReference>
<keyword evidence="5 9" id="KW-0653">Protein transport</keyword>
<dbReference type="GO" id="GO:0006605">
    <property type="term" value="P:protein targeting"/>
    <property type="evidence" value="ECO:0007669"/>
    <property type="project" value="UniProtKB-UniRule"/>
</dbReference>
<dbReference type="InterPro" id="IPR048634">
    <property type="entry name" value="SecD_SecF_C"/>
</dbReference>
<feature type="transmembrane region" description="Helical" evidence="9">
    <location>
        <begin position="634"/>
        <end position="651"/>
    </location>
</feature>
<feature type="transmembrane region" description="Helical" evidence="9">
    <location>
        <begin position="658"/>
        <end position="679"/>
    </location>
</feature>
<protein>
    <recommendedName>
        <fullName evidence="9 10">Multifunctional fusion protein</fullName>
    </recommendedName>
    <domain>
        <recommendedName>
            <fullName evidence="9">Protein translocase subunit SecD</fullName>
        </recommendedName>
    </domain>
    <domain>
        <recommendedName>
            <fullName evidence="10">Protein-export membrane protein SecF</fullName>
        </recommendedName>
    </domain>
</protein>
<comment type="subunit">
    <text evidence="10">Forms a complex with SecD. Part of the essential Sec protein translocation apparatus which comprises SecA, SecYEG and auxiliary proteins SecDF. Other proteins may also be involved.</text>
</comment>
<feature type="transmembrane region" description="Helical" evidence="9">
    <location>
        <begin position="504"/>
        <end position="522"/>
    </location>
</feature>
<evidence type="ECO:0000259" key="14">
    <source>
        <dbReference type="Pfam" id="PF22599"/>
    </source>
</evidence>
<comment type="subunit">
    <text evidence="9">Forms a complex with SecF. Part of the essential Sec protein translocation apparatus which comprises SecA, SecYEG and auxiliary proteins SecDF. Other proteins may also be involved.</text>
</comment>
<dbReference type="PRINTS" id="PR01755">
    <property type="entry name" value="SECFTRNLCASE"/>
</dbReference>
<gene>
    <name evidence="9 15" type="primary">secD</name>
    <name evidence="10" type="synonym">secF</name>
    <name evidence="15" type="ORF">JIN84_07990</name>
</gene>
<dbReference type="GO" id="GO:0005886">
    <property type="term" value="C:plasma membrane"/>
    <property type="evidence" value="ECO:0007669"/>
    <property type="project" value="UniProtKB-SubCell"/>
</dbReference>
<dbReference type="Gene3D" id="3.30.70.3400">
    <property type="match status" value="1"/>
</dbReference>
<dbReference type="Pfam" id="PF07549">
    <property type="entry name" value="Sec_GG"/>
    <property type="match status" value="1"/>
</dbReference>
<dbReference type="AlphaFoldDB" id="A0A934R3D3"/>
<dbReference type="GO" id="GO:0043952">
    <property type="term" value="P:protein transport by the Sec complex"/>
    <property type="evidence" value="ECO:0007669"/>
    <property type="project" value="UniProtKB-UniRule"/>
</dbReference>
<dbReference type="Proteomes" id="UP000600139">
    <property type="component" value="Unassembled WGS sequence"/>
</dbReference>
<feature type="transmembrane region" description="Helical" evidence="9">
    <location>
        <begin position="685"/>
        <end position="706"/>
    </location>
</feature>
<evidence type="ECO:0000256" key="5">
    <source>
        <dbReference type="ARBA" id="ARBA00022927"/>
    </source>
</evidence>
<feature type="region of interest" description="Disordered" evidence="11">
    <location>
        <begin position="154"/>
        <end position="173"/>
    </location>
</feature>
<accession>A0A934R3D3</accession>
<name>A0A934R3D3_9BACT</name>
<evidence type="ECO:0000256" key="8">
    <source>
        <dbReference type="ARBA" id="ARBA00023136"/>
    </source>
</evidence>
<comment type="subcellular location">
    <subcellularLocation>
        <location evidence="1 9">Cell membrane</location>
        <topology evidence="1 9">Multi-pass membrane protein</topology>
    </subcellularLocation>
</comment>
<sequence length="812" mass="88002">MLAAYAFYNDALTLFLAGLTLLILFFWYFATEIENRRRNIGTVLLIGVCALCIAAVIPPKERLKGGIDIIGGSSFTLHIQPKIGSDGEEMPITNEQVEKAIEVIEKRLNGLGNKEPLIARQGTNGIILQMPGVEPSESEGIRKELAKVAKLELREVSPRTDEPGPAPERKSLAQRVHEKLEIVPGYQAFPMVHKTEDGTEITSYILLNRRPALGGKDIAMAHPSQMDSAAVSISLNNAGTDKMIALTEHMHEKVDRIAIVLDGTVLSAPVVNQVPLGKQFEITGLRDPGEPQKLANSLMNPLENALTIDEMRNISPTLGSAVVKQGLYAGVLSLLMTFLFVLAYYRMSGFIAIIGLIVNTIMLFGIMAMFSFTFTLPGIAGMILTIGMAVDANVLIYERLREEIAHGKTLKNAIEASYDRAFSAIFDSHVTSILTAGILFYFGGSAVKGFAVTLLIGVTASLFSAILVTRVIFRWGVDLGILKKLTFLNLIKSRNFDFMGKRRAAITFAVVTLLISVAAFAFRGEKAFGIDFTGGTMITFQLGKDNKVVLDDVKKSVEGMTLSKEAYPQQEYNPTSGTLMTVRCATKDAPAIIAKLRESIPTLAEKKADSQDYKIDASQTEVSALIGGSVMRDSIIAIILGLIGIMIYMTMRFEFSFALGGFVAIFHDIIICVGFVVLMGGELSLIHVGAVLTIAGYSISDTIVVFDRVREMLLIRNDSEEKIMNEAVNATLSRTLLTSSATLISVLILGVLGGSSLRDFGVIIFIGIVVGTFSSIFIASPVALWWSNRKGGNIRDSVLATEAKAEAMSAAP</sequence>
<dbReference type="InterPro" id="IPR022646">
    <property type="entry name" value="SecD/SecF_CS"/>
</dbReference>
<dbReference type="Gene3D" id="3.30.1360.200">
    <property type="match status" value="1"/>
</dbReference>
<keyword evidence="8 9" id="KW-0472">Membrane</keyword>
<feature type="transmembrane region" description="Helical" evidence="9">
    <location>
        <begin position="6"/>
        <end position="28"/>
    </location>
</feature>
<dbReference type="SUPFAM" id="SSF82866">
    <property type="entry name" value="Multidrug efflux transporter AcrB transmembrane domain"/>
    <property type="match status" value="2"/>
</dbReference>
<evidence type="ECO:0000256" key="3">
    <source>
        <dbReference type="ARBA" id="ARBA00022475"/>
    </source>
</evidence>
<evidence type="ECO:0000256" key="7">
    <source>
        <dbReference type="ARBA" id="ARBA00023010"/>
    </source>
</evidence>
<feature type="domain" description="Protein translocase subunit SecDF P1" evidence="13">
    <location>
        <begin position="97"/>
        <end position="157"/>
    </location>
</feature>
<dbReference type="NCBIfam" id="TIGR00916">
    <property type="entry name" value="2A0604s01"/>
    <property type="match status" value="1"/>
</dbReference>
<dbReference type="PANTHER" id="PTHR30081:SF1">
    <property type="entry name" value="PROTEIN TRANSLOCASE SUBUNIT SECD"/>
    <property type="match status" value="1"/>
</dbReference>
<evidence type="ECO:0000256" key="9">
    <source>
        <dbReference type="HAMAP-Rule" id="MF_01463"/>
    </source>
</evidence>
<feature type="transmembrane region" description="Helical" evidence="9">
    <location>
        <begin position="350"/>
        <end position="372"/>
    </location>
</feature>
<keyword evidence="7 9" id="KW-0811">Translocation</keyword>
<dbReference type="GO" id="GO:0015450">
    <property type="term" value="F:protein-transporting ATPase activity"/>
    <property type="evidence" value="ECO:0007669"/>
    <property type="project" value="InterPro"/>
</dbReference>
<feature type="transmembrane region" description="Helical" evidence="9">
    <location>
        <begin position="40"/>
        <end position="57"/>
    </location>
</feature>
<evidence type="ECO:0000256" key="4">
    <source>
        <dbReference type="ARBA" id="ARBA00022692"/>
    </source>
</evidence>
<dbReference type="NCBIfam" id="TIGR01129">
    <property type="entry name" value="secD"/>
    <property type="match status" value="1"/>
</dbReference>
<dbReference type="NCBIfam" id="TIGR00966">
    <property type="entry name" value="transloc_SecF"/>
    <property type="match status" value="1"/>
</dbReference>
<feature type="transmembrane region" description="Helical" evidence="9">
    <location>
        <begin position="421"/>
        <end position="443"/>
    </location>
</feature>
<dbReference type="InterPro" id="IPR005665">
    <property type="entry name" value="SecF_bac"/>
</dbReference>
<comment type="similarity">
    <text evidence="10">Belongs to the SecD/SecF family. SecF subfamily.</text>
</comment>
<evidence type="ECO:0000259" key="13">
    <source>
        <dbReference type="Pfam" id="PF21760"/>
    </source>
</evidence>
<dbReference type="Pfam" id="PF02355">
    <property type="entry name" value="SecD_SecF_C"/>
    <property type="match status" value="2"/>
</dbReference>
<feature type="domain" description="Protein export membrane protein SecD/SecF C-terminal" evidence="12">
    <location>
        <begin position="615"/>
        <end position="788"/>
    </location>
</feature>
<dbReference type="RefSeq" id="WP_200350514.1">
    <property type="nucleotide sequence ID" value="NZ_BAABHZ010000008.1"/>
</dbReference>
<feature type="domain" description="Protein export membrane protein SecD/SecF C-terminal" evidence="12">
    <location>
        <begin position="302"/>
        <end position="474"/>
    </location>
</feature>
<dbReference type="InterPro" id="IPR022813">
    <property type="entry name" value="SecD/SecF_arch_bac"/>
</dbReference>
<dbReference type="HAMAP" id="MF_01464_B">
    <property type="entry name" value="SecF_B"/>
    <property type="match status" value="1"/>
</dbReference>
<dbReference type="PANTHER" id="PTHR30081">
    <property type="entry name" value="PROTEIN-EXPORT MEMBRANE PROTEIN SEC"/>
    <property type="match status" value="1"/>
</dbReference>
<evidence type="ECO:0000256" key="2">
    <source>
        <dbReference type="ARBA" id="ARBA00022448"/>
    </source>
</evidence>
<comment type="function">
    <text evidence="9">Part of the Sec protein translocase complex. Interacts with the SecYEG preprotein conducting channel. SecDF uses the proton motive force (PMF) to complete protein translocation after the ATP-dependent function of SecA.</text>
</comment>
<evidence type="ECO:0000256" key="1">
    <source>
        <dbReference type="ARBA" id="ARBA00004651"/>
    </source>
</evidence>
<feature type="transmembrane region" description="Helical" evidence="9">
    <location>
        <begin position="727"/>
        <end position="754"/>
    </location>
</feature>
<feature type="transmembrane region" description="Helical" evidence="9">
    <location>
        <begin position="378"/>
        <end position="400"/>
    </location>
</feature>
<dbReference type="GO" id="GO:0065002">
    <property type="term" value="P:intracellular protein transmembrane transport"/>
    <property type="evidence" value="ECO:0007669"/>
    <property type="project" value="UniProtKB-UniRule"/>
</dbReference>
<dbReference type="Pfam" id="PF21760">
    <property type="entry name" value="SecD_1st"/>
    <property type="match status" value="1"/>
</dbReference>
<evidence type="ECO:0000313" key="15">
    <source>
        <dbReference type="EMBL" id="MBK1815551.1"/>
    </source>
</evidence>
<comment type="similarity">
    <text evidence="9">Belongs to the SecD/SecF family. SecD subfamily.</text>
</comment>
<dbReference type="InterPro" id="IPR005791">
    <property type="entry name" value="SecD"/>
</dbReference>
<keyword evidence="4 9" id="KW-0812">Transmembrane</keyword>
<dbReference type="Pfam" id="PF22599">
    <property type="entry name" value="SecDF_P1_head"/>
    <property type="match status" value="1"/>
</dbReference>
<evidence type="ECO:0000256" key="6">
    <source>
        <dbReference type="ARBA" id="ARBA00022989"/>
    </source>
</evidence>